<feature type="transmembrane region" description="Helical" evidence="1">
    <location>
        <begin position="106"/>
        <end position="127"/>
    </location>
</feature>
<keyword evidence="1" id="KW-0472">Membrane</keyword>
<dbReference type="InterPro" id="IPR045713">
    <property type="entry name" value="DUF6069"/>
</dbReference>
<evidence type="ECO:0000256" key="1">
    <source>
        <dbReference type="SAM" id="Phobius"/>
    </source>
</evidence>
<proteinExistence type="predicted"/>
<organism evidence="2">
    <name type="scientific">Streptomyces sp. R28</name>
    <dbReference type="NCBI Taxonomy" id="3238628"/>
    <lineage>
        <taxon>Bacteria</taxon>
        <taxon>Bacillati</taxon>
        <taxon>Actinomycetota</taxon>
        <taxon>Actinomycetes</taxon>
        <taxon>Kitasatosporales</taxon>
        <taxon>Streptomycetaceae</taxon>
        <taxon>Streptomyces</taxon>
    </lineage>
</organism>
<feature type="transmembrane region" description="Helical" evidence="1">
    <location>
        <begin position="51"/>
        <end position="67"/>
    </location>
</feature>
<gene>
    <name evidence="2" type="ORF">AB5J49_44195</name>
</gene>
<name>A0AB39QBA7_9ACTN</name>
<dbReference type="RefSeq" id="WP_369174509.1">
    <property type="nucleotide sequence ID" value="NZ_CP163439.1"/>
</dbReference>
<accession>A0AB39QBA7</accession>
<reference evidence="2" key="1">
    <citation type="submission" date="2024-07" db="EMBL/GenBank/DDBJ databases">
        <authorList>
            <person name="Yu S.T."/>
        </authorList>
    </citation>
    <scope>NUCLEOTIDE SEQUENCE</scope>
    <source>
        <strain evidence="2">R28</strain>
    </source>
</reference>
<dbReference type="AlphaFoldDB" id="A0AB39QBA7"/>
<keyword evidence="1" id="KW-0812">Transmembrane</keyword>
<protein>
    <submittedName>
        <fullName evidence="2">DUF6069 family protein</fullName>
    </submittedName>
</protein>
<dbReference type="Pfam" id="PF19545">
    <property type="entry name" value="DUF6069"/>
    <property type="match status" value="1"/>
</dbReference>
<keyword evidence="1" id="KW-1133">Transmembrane helix</keyword>
<sequence length="150" mass="15981">MTIEKLHRGQVVLGTVAAAVLGSAGNALVSWVARSLGSDPQVIQGLQPKGYVVLTTLGVIVGAVVWARIRRRSERPREVLRKLVPTVVGVSFLADVPVFFLDGADVLGVFALMVMHVVVAVIAVPIFRRVMPLAEDRTSPTDEVHAPLGA</sequence>
<dbReference type="EMBL" id="CP163439">
    <property type="protein sequence ID" value="XDQ39797.1"/>
    <property type="molecule type" value="Genomic_DNA"/>
</dbReference>
<evidence type="ECO:0000313" key="2">
    <source>
        <dbReference type="EMBL" id="XDQ39797.1"/>
    </source>
</evidence>
<feature type="transmembrane region" description="Helical" evidence="1">
    <location>
        <begin position="79"/>
        <end position="100"/>
    </location>
</feature>